<dbReference type="InterPro" id="IPR043129">
    <property type="entry name" value="ATPase_NBD"/>
</dbReference>
<feature type="binding site" evidence="6">
    <location>
        <position position="7"/>
    </location>
    <ligand>
        <name>Mg(2+)</name>
        <dbReference type="ChEBI" id="CHEBI:18420"/>
    </ligand>
</feature>
<accession>A0A1L4D2N6</accession>
<keyword evidence="6" id="KW-0963">Cytoplasm</keyword>
<evidence type="ECO:0000256" key="6">
    <source>
        <dbReference type="HAMAP-Rule" id="MF_00020"/>
    </source>
</evidence>
<dbReference type="PANTHER" id="PTHR21060">
    <property type="entry name" value="ACETATE KINASE"/>
    <property type="match status" value="1"/>
</dbReference>
<keyword evidence="5 6" id="KW-0067">ATP-binding</keyword>
<evidence type="ECO:0000256" key="2">
    <source>
        <dbReference type="ARBA" id="ARBA00022679"/>
    </source>
</evidence>
<evidence type="ECO:0000256" key="7">
    <source>
        <dbReference type="RuleBase" id="RU003835"/>
    </source>
</evidence>
<dbReference type="InterPro" id="IPR000890">
    <property type="entry name" value="Aliphatic_acid_kin_short-chain"/>
</dbReference>
<dbReference type="GO" id="GO:0005737">
    <property type="term" value="C:cytoplasm"/>
    <property type="evidence" value="ECO:0007669"/>
    <property type="project" value="UniProtKB-SubCell"/>
</dbReference>
<keyword evidence="9" id="KW-1185">Reference proteome</keyword>
<feature type="active site" description="Proton donor/acceptor" evidence="6">
    <location>
        <position position="157"/>
    </location>
</feature>
<dbReference type="GO" id="GO:0005524">
    <property type="term" value="F:ATP binding"/>
    <property type="evidence" value="ECO:0007669"/>
    <property type="project" value="UniProtKB-KW"/>
</dbReference>
<comment type="cofactor">
    <cofactor evidence="6">
        <name>Mg(2+)</name>
        <dbReference type="ChEBI" id="CHEBI:18420"/>
    </cofactor>
    <cofactor evidence="6">
        <name>Mn(2+)</name>
        <dbReference type="ChEBI" id="CHEBI:29035"/>
    </cofactor>
    <text evidence="6">Mg(2+). Can also accept Mn(2+).</text>
</comment>
<evidence type="ECO:0000256" key="4">
    <source>
        <dbReference type="ARBA" id="ARBA00022777"/>
    </source>
</evidence>
<dbReference type="Pfam" id="PF00871">
    <property type="entry name" value="Acetate_kinase"/>
    <property type="match status" value="1"/>
</dbReference>
<evidence type="ECO:0000256" key="5">
    <source>
        <dbReference type="ARBA" id="ARBA00022840"/>
    </source>
</evidence>
<keyword evidence="2 6" id="KW-0808">Transferase</keyword>
<evidence type="ECO:0000256" key="1">
    <source>
        <dbReference type="ARBA" id="ARBA00008748"/>
    </source>
</evidence>
<evidence type="ECO:0000256" key="3">
    <source>
        <dbReference type="ARBA" id="ARBA00022741"/>
    </source>
</evidence>
<feature type="binding site" evidence="6">
    <location>
        <begin position="341"/>
        <end position="345"/>
    </location>
    <ligand>
        <name>ATP</name>
        <dbReference type="ChEBI" id="CHEBI:30616"/>
    </ligand>
</feature>
<dbReference type="STRING" id="1915309.AXG55_11300"/>
<dbReference type="EMBL" id="CP017834">
    <property type="protein sequence ID" value="APJ04463.1"/>
    <property type="molecule type" value="Genomic_DNA"/>
</dbReference>
<evidence type="ECO:0000313" key="9">
    <source>
        <dbReference type="Proteomes" id="UP000184731"/>
    </source>
</evidence>
<keyword evidence="6" id="KW-0460">Magnesium</keyword>
<dbReference type="AlphaFoldDB" id="A0A1L4D2N6"/>
<feature type="binding site" evidence="6">
    <location>
        <position position="14"/>
    </location>
    <ligand>
        <name>ATP</name>
        <dbReference type="ChEBI" id="CHEBI:30616"/>
    </ligand>
</feature>
<feature type="binding site" evidence="6">
    <location>
        <position position="396"/>
    </location>
    <ligand>
        <name>Mg(2+)</name>
        <dbReference type="ChEBI" id="CHEBI:18420"/>
    </ligand>
</feature>
<keyword evidence="4 6" id="KW-0418">Kinase</keyword>
<comment type="pathway">
    <text evidence="6">Metabolic intermediate biosynthesis; acetyl-CoA biosynthesis; acetyl-CoA from acetate: step 1/2.</text>
</comment>
<feature type="binding site" evidence="6">
    <location>
        <position position="99"/>
    </location>
    <ligand>
        <name>substrate</name>
    </ligand>
</feature>
<dbReference type="CDD" id="cd24010">
    <property type="entry name" value="ASKHA_NBD_AcK_PK"/>
    <property type="match status" value="1"/>
</dbReference>
<dbReference type="Gene3D" id="3.30.420.40">
    <property type="match status" value="2"/>
</dbReference>
<dbReference type="PRINTS" id="PR00471">
    <property type="entry name" value="ACETATEKNASE"/>
</dbReference>
<dbReference type="RefSeq" id="WP_148698214.1">
    <property type="nucleotide sequence ID" value="NZ_CP017834.1"/>
</dbReference>
<dbReference type="GO" id="GO:0006085">
    <property type="term" value="P:acetyl-CoA biosynthetic process"/>
    <property type="evidence" value="ECO:0007669"/>
    <property type="project" value="UniProtKB-UniRule"/>
</dbReference>
<feature type="site" description="Transition state stabilizer" evidence="6">
    <location>
        <position position="189"/>
    </location>
</feature>
<dbReference type="GO" id="GO:0006083">
    <property type="term" value="P:acetate metabolic process"/>
    <property type="evidence" value="ECO:0007669"/>
    <property type="project" value="TreeGrafter"/>
</dbReference>
<keyword evidence="3 6" id="KW-0547">Nucleotide-binding</keyword>
<dbReference type="PANTHER" id="PTHR21060:SF15">
    <property type="entry name" value="ACETATE KINASE-RELATED"/>
    <property type="match status" value="1"/>
</dbReference>
<dbReference type="InterPro" id="IPR004372">
    <property type="entry name" value="Ac/propionate_kinase"/>
</dbReference>
<comment type="subunit">
    <text evidence="6">Homodimer.</text>
</comment>
<dbReference type="Proteomes" id="UP000184731">
    <property type="component" value="Chromosome"/>
</dbReference>
<dbReference type="UniPathway" id="UPA00340">
    <property type="reaction ID" value="UER00458"/>
</dbReference>
<proteinExistence type="inferred from homology"/>
<reference evidence="8 9" key="1">
    <citation type="submission" date="2016-10" db="EMBL/GenBank/DDBJ databases">
        <title>Silvanigrella aquatica sp. nov., isolated from a freshwater lake located in the Black Forest, Germany, description of Silvanigrellaceae fam. nov., Silvanigrellales ord. nov., reclassification of the order Bdellovibrionales in the class Oligoflexia, reclassification of the families Bacteriovoracaceae and Halobacteriovoraceae in the new order Bacteriovoracales ord. nov., and reclassification of the family Pseudobacteriovoracaceae in the order Oligoflexiales.</title>
        <authorList>
            <person name="Hahn M.W."/>
            <person name="Schmidt J."/>
            <person name="Koll U."/>
            <person name="Rohde M."/>
            <person name="Verbag S."/>
            <person name="Pitt A."/>
            <person name="Nakai R."/>
            <person name="Naganuma T."/>
            <person name="Lang E."/>
        </authorList>
    </citation>
    <scope>NUCLEOTIDE SEQUENCE [LARGE SCALE GENOMIC DNA]</scope>
    <source>
        <strain evidence="8 9">MWH-Nonnen-W8red</strain>
    </source>
</reference>
<dbReference type="GO" id="GO:0000287">
    <property type="term" value="F:magnesium ion binding"/>
    <property type="evidence" value="ECO:0007669"/>
    <property type="project" value="UniProtKB-UniRule"/>
</dbReference>
<dbReference type="HAMAP" id="MF_00020">
    <property type="entry name" value="Acetate_kinase"/>
    <property type="match status" value="1"/>
</dbReference>
<dbReference type="SUPFAM" id="SSF53067">
    <property type="entry name" value="Actin-like ATPase domain"/>
    <property type="match status" value="2"/>
</dbReference>
<keyword evidence="6" id="KW-0479">Metal-binding</keyword>
<feature type="binding site" evidence="6">
    <location>
        <begin position="292"/>
        <end position="294"/>
    </location>
    <ligand>
        <name>ATP</name>
        <dbReference type="ChEBI" id="CHEBI:30616"/>
    </ligand>
</feature>
<comment type="similarity">
    <text evidence="1 6 7">Belongs to the acetokinase family.</text>
</comment>
<name>A0A1L4D2N6_9BACT</name>
<sequence>MNILVINSGSSSLKFQIIETDQNMIDGSSDKVKVKGLIDRIGTQALAKIAVTNGIEVKESIAIRDHSAALDYIFRKITSGTLNIEGIFSLSDIHAVGHRVVHGGEKFSKSVLVDKSVLKEIEDCIDLAPLHNPANLKGIQATLALFGEKVPHAVVFDTAFHSSIPEVNYLYALPYQYYRRYRIRKYGFHGLSHRYVSYRYRRIVSLERDQLNLITIHLGNGCSICSIKGGKSFDTSMGFTPLAGLIMGTRAGDIDASIPEFLAHKEGISLSDIDILLNKASGLLGISGLTNDMRELLDEEREHHDRRATLAIDMFTMRIKHYIGAYLAQMGGADAILFTGGIGENSSEVRRRICTDLGFFGIELNEEANKQKCFGAEGNISTENSKIKVWVIPTNEELMIARDTFRCVAGLPV</sequence>
<dbReference type="PROSITE" id="PS01075">
    <property type="entry name" value="ACETATE_KINASE_1"/>
    <property type="match status" value="1"/>
</dbReference>
<dbReference type="NCBIfam" id="TIGR00016">
    <property type="entry name" value="ackA"/>
    <property type="match status" value="1"/>
</dbReference>
<dbReference type="OrthoDB" id="9802453at2"/>
<protein>
    <recommendedName>
        <fullName evidence="6">Acetate kinase</fullName>
        <ecNumber evidence="6">2.7.2.1</ecNumber>
    </recommendedName>
    <alternativeName>
        <fullName evidence="6">Acetokinase</fullName>
    </alternativeName>
</protein>
<dbReference type="InterPro" id="IPR023865">
    <property type="entry name" value="Aliphatic_acid_kinase_CS"/>
</dbReference>
<comment type="catalytic activity">
    <reaction evidence="6">
        <text>acetate + ATP = acetyl phosphate + ADP</text>
        <dbReference type="Rhea" id="RHEA:11352"/>
        <dbReference type="ChEBI" id="CHEBI:22191"/>
        <dbReference type="ChEBI" id="CHEBI:30089"/>
        <dbReference type="ChEBI" id="CHEBI:30616"/>
        <dbReference type="ChEBI" id="CHEBI:456216"/>
        <dbReference type="EC" id="2.7.2.1"/>
    </reaction>
</comment>
<dbReference type="EC" id="2.7.2.1" evidence="6"/>
<dbReference type="PIRSF" id="PIRSF000722">
    <property type="entry name" value="Acetate_prop_kin"/>
    <property type="match status" value="1"/>
</dbReference>
<dbReference type="GO" id="GO:0008776">
    <property type="term" value="F:acetate kinase activity"/>
    <property type="evidence" value="ECO:0007669"/>
    <property type="project" value="UniProtKB-UniRule"/>
</dbReference>
<comment type="subcellular location">
    <subcellularLocation>
        <location evidence="6">Cytoplasm</location>
    </subcellularLocation>
</comment>
<organism evidence="8 9">
    <name type="scientific">Silvanigrella aquatica</name>
    <dbReference type="NCBI Taxonomy" id="1915309"/>
    <lineage>
        <taxon>Bacteria</taxon>
        <taxon>Pseudomonadati</taxon>
        <taxon>Bdellovibrionota</taxon>
        <taxon>Oligoflexia</taxon>
        <taxon>Silvanigrellales</taxon>
        <taxon>Silvanigrellaceae</taxon>
        <taxon>Silvanigrella</taxon>
    </lineage>
</organism>
<evidence type="ECO:0000313" key="8">
    <source>
        <dbReference type="EMBL" id="APJ04463.1"/>
    </source>
</evidence>
<feature type="binding site" evidence="6">
    <location>
        <begin position="217"/>
        <end position="221"/>
    </location>
    <ligand>
        <name>ATP</name>
        <dbReference type="ChEBI" id="CHEBI:30616"/>
    </ligand>
</feature>
<dbReference type="KEGG" id="saqi:AXG55_11300"/>
<comment type="function">
    <text evidence="6">Catalyzes the formation of acetyl phosphate from acetate and ATP. Can also catalyze the reverse reaction.</text>
</comment>
<gene>
    <name evidence="6" type="primary">ackA</name>
    <name evidence="8" type="ORF">AXG55_11300</name>
</gene>
<feature type="site" description="Transition state stabilizer" evidence="6">
    <location>
        <position position="250"/>
    </location>
</feature>